<sequence>MRFFTASLIAALATGASANVFAVRSLDTRATIESFCDVTNKADARVYSCTHEQADVDDCTASKAGDRFVYSCPPVPAGQDFCDVEYRPEQNELAASCTTDIKYDEKCVQAKSGDRWENSCPLDILGQE</sequence>
<evidence type="ECO:0000313" key="3">
    <source>
        <dbReference type="Proteomes" id="UP000006757"/>
    </source>
</evidence>
<dbReference type="InParanoid" id="K1V3U7"/>
<dbReference type="HOGENOM" id="CLU_1961140_0_0_1"/>
<feature type="chain" id="PRO_5003851811" evidence="1">
    <location>
        <begin position="19"/>
        <end position="128"/>
    </location>
</feature>
<keyword evidence="1" id="KW-0732">Signal</keyword>
<dbReference type="Proteomes" id="UP000006757">
    <property type="component" value="Unassembled WGS sequence"/>
</dbReference>
<dbReference type="AlphaFoldDB" id="K1V3U7"/>
<proteinExistence type="predicted"/>
<organism evidence="2 3">
    <name type="scientific">Trichosporon asahii var. asahii (strain CBS 8904)</name>
    <name type="common">Yeast</name>
    <dbReference type="NCBI Taxonomy" id="1220162"/>
    <lineage>
        <taxon>Eukaryota</taxon>
        <taxon>Fungi</taxon>
        <taxon>Dikarya</taxon>
        <taxon>Basidiomycota</taxon>
        <taxon>Agaricomycotina</taxon>
        <taxon>Tremellomycetes</taxon>
        <taxon>Trichosporonales</taxon>
        <taxon>Trichosporonaceae</taxon>
        <taxon>Trichosporon</taxon>
    </lineage>
</organism>
<name>K1V3U7_TRIAC</name>
<accession>K1V3U7</accession>
<reference evidence="2 3" key="1">
    <citation type="journal article" date="2012" name="Eukaryot. Cell">
        <title>Genome sequence of the Trichosporon asahii environmental strain CBS 8904.</title>
        <authorList>
            <person name="Yang R.Y."/>
            <person name="Li H.T."/>
            <person name="Zhu H."/>
            <person name="Zhou G.P."/>
            <person name="Wang M."/>
            <person name="Wang L."/>
        </authorList>
    </citation>
    <scope>NUCLEOTIDE SEQUENCE [LARGE SCALE GENOMIC DNA]</scope>
    <source>
        <strain evidence="2 3">CBS 8904</strain>
    </source>
</reference>
<keyword evidence="3" id="KW-1185">Reference proteome</keyword>
<comment type="caution">
    <text evidence="2">The sequence shown here is derived from an EMBL/GenBank/DDBJ whole genome shotgun (WGS) entry which is preliminary data.</text>
</comment>
<feature type="signal peptide" evidence="1">
    <location>
        <begin position="1"/>
        <end position="18"/>
    </location>
</feature>
<gene>
    <name evidence="2" type="ORF">A1Q2_07051</name>
</gene>
<dbReference type="EMBL" id="AMBO01000385">
    <property type="protein sequence ID" value="EKC98629.1"/>
    <property type="molecule type" value="Genomic_DNA"/>
</dbReference>
<evidence type="ECO:0000256" key="1">
    <source>
        <dbReference type="SAM" id="SignalP"/>
    </source>
</evidence>
<protein>
    <submittedName>
        <fullName evidence="2">Uncharacterized protein</fullName>
    </submittedName>
</protein>
<evidence type="ECO:0000313" key="2">
    <source>
        <dbReference type="EMBL" id="EKC98629.1"/>
    </source>
</evidence>